<dbReference type="AlphaFoldDB" id="A0A150FSH8"/>
<dbReference type="OrthoDB" id="9785185at2"/>
<protein>
    <submittedName>
        <fullName evidence="2">Glycosyl transferase family 2</fullName>
    </submittedName>
</protein>
<organism evidence="2 4">
    <name type="scientific">Alkalithermobacter thermoalcaliphilus JW-YL-7 = DSM 7308</name>
    <dbReference type="NCBI Taxonomy" id="1121328"/>
    <lineage>
        <taxon>Bacteria</taxon>
        <taxon>Bacillati</taxon>
        <taxon>Bacillota</taxon>
        <taxon>Clostridia</taxon>
        <taxon>Peptostreptococcales</taxon>
        <taxon>Tepidibacteraceae</taxon>
        <taxon>Alkalithermobacter</taxon>
    </lineage>
</organism>
<evidence type="ECO:0000313" key="3">
    <source>
        <dbReference type="EMBL" id="SHK70066.1"/>
    </source>
</evidence>
<dbReference type="PANTHER" id="PTHR22916:SF3">
    <property type="entry name" value="UDP-GLCNAC:BETAGAL BETA-1,3-N-ACETYLGLUCOSAMINYLTRANSFERASE-LIKE PROTEIN 1"/>
    <property type="match status" value="1"/>
</dbReference>
<dbReference type="GO" id="GO:0016758">
    <property type="term" value="F:hexosyltransferase activity"/>
    <property type="evidence" value="ECO:0007669"/>
    <property type="project" value="UniProtKB-ARBA"/>
</dbReference>
<reference evidence="2 4" key="1">
    <citation type="submission" date="2016-02" db="EMBL/GenBank/DDBJ databases">
        <title>Draft genome sequence for Clostridium paradoxum JW-YL-7.</title>
        <authorList>
            <person name="Utturkar S.M."/>
            <person name="Lancaster A."/>
            <person name="Poole F.L."/>
            <person name="Adams M.W."/>
            <person name="Brown S.D."/>
        </authorList>
    </citation>
    <scope>NUCLEOTIDE SEQUENCE [LARGE SCALE GENOMIC DNA]</scope>
    <source>
        <strain evidence="2 4">JW-YL-7</strain>
    </source>
</reference>
<evidence type="ECO:0000313" key="4">
    <source>
        <dbReference type="Proteomes" id="UP000092605"/>
    </source>
</evidence>
<dbReference type="STRING" id="1121328.JWYL7_1652"/>
<dbReference type="SUPFAM" id="SSF53448">
    <property type="entry name" value="Nucleotide-diphospho-sugar transferases"/>
    <property type="match status" value="1"/>
</dbReference>
<feature type="domain" description="Glycosyltransferase 2-like" evidence="1">
    <location>
        <begin position="6"/>
        <end position="171"/>
    </location>
</feature>
<dbReference type="PANTHER" id="PTHR22916">
    <property type="entry name" value="GLYCOSYLTRANSFERASE"/>
    <property type="match status" value="1"/>
</dbReference>
<dbReference type="Gene3D" id="3.90.550.10">
    <property type="entry name" value="Spore Coat Polysaccharide Biosynthesis Protein SpsA, Chain A"/>
    <property type="match status" value="1"/>
</dbReference>
<dbReference type="EMBL" id="FRBG01000004">
    <property type="protein sequence ID" value="SHK70066.1"/>
    <property type="molecule type" value="Genomic_DNA"/>
</dbReference>
<evidence type="ECO:0000313" key="5">
    <source>
        <dbReference type="Proteomes" id="UP000323392"/>
    </source>
</evidence>
<keyword evidence="5" id="KW-1185">Reference proteome</keyword>
<gene>
    <name evidence="2" type="ORF">JWYL7_1652</name>
    <name evidence="3" type="ORF">SAMN05661008_00725</name>
</gene>
<dbReference type="Proteomes" id="UP000323392">
    <property type="component" value="Unassembled WGS sequence"/>
</dbReference>
<proteinExistence type="predicted"/>
<dbReference type="Proteomes" id="UP000092605">
    <property type="component" value="Unassembled WGS sequence"/>
</dbReference>
<dbReference type="PATRIC" id="fig|1121328.3.peg.1663"/>
<name>A0A150FSH8_CLOPD</name>
<evidence type="ECO:0000259" key="1">
    <source>
        <dbReference type="Pfam" id="PF00535"/>
    </source>
</evidence>
<keyword evidence="2" id="KW-0808">Transferase</keyword>
<dbReference type="RefSeq" id="WP_066071659.1">
    <property type="nucleotide sequence ID" value="NZ_FRBG01000004.1"/>
</dbReference>
<sequence length="303" mass="36147">MDKKVSVIIPTYKRCDFLQRAIDSVLNQTYKNVEVVVVDDNIPQSEYRLKTEKIMEKYKDNINVIYIKNTKNIGGALSRNKGIKFSSGDYITFLDDDDIYLPYKIEKQLTFMIEHDLEMSFTNVRVHNSKDKLIDFREHSYIKNWSNEDLLKQHLMHHLTPTTTYMYKKDSLKRIGGFEKSKVGQEFILMLKSIERGLKIGYLPRADVIQYVHENERISVGPNKMNNERQIYNLKKKYFNRLKFREKQYIKFRYHAVMTVVGKRSKAYVFALKHLFLVFLISPLDCVYELIKQYKKIKKYSKQ</sequence>
<dbReference type="InterPro" id="IPR001173">
    <property type="entry name" value="Glyco_trans_2-like"/>
</dbReference>
<accession>A0A150FSH8</accession>
<evidence type="ECO:0000313" key="2">
    <source>
        <dbReference type="EMBL" id="KXZ40577.1"/>
    </source>
</evidence>
<dbReference type="Pfam" id="PF00535">
    <property type="entry name" value="Glycos_transf_2"/>
    <property type="match status" value="1"/>
</dbReference>
<dbReference type="InterPro" id="IPR029044">
    <property type="entry name" value="Nucleotide-diphossugar_trans"/>
</dbReference>
<reference evidence="3 5" key="2">
    <citation type="submission" date="2016-11" db="EMBL/GenBank/DDBJ databases">
        <authorList>
            <person name="Varghese N."/>
            <person name="Submissions S."/>
        </authorList>
    </citation>
    <scope>NUCLEOTIDE SEQUENCE [LARGE SCALE GENOMIC DNA]</scope>
    <source>
        <strain evidence="3 5">DSM 7308</strain>
    </source>
</reference>
<comment type="caution">
    <text evidence="2">The sequence shown here is derived from an EMBL/GenBank/DDBJ whole genome shotgun (WGS) entry which is preliminary data.</text>
</comment>
<dbReference type="EMBL" id="LSFY01000001">
    <property type="protein sequence ID" value="KXZ40577.1"/>
    <property type="molecule type" value="Genomic_DNA"/>
</dbReference>